<evidence type="ECO:0000313" key="3">
    <source>
        <dbReference type="EMBL" id="KAH7176019.1"/>
    </source>
</evidence>
<dbReference type="InterPro" id="IPR027417">
    <property type="entry name" value="P-loop_NTPase"/>
</dbReference>
<reference evidence="3" key="1">
    <citation type="journal article" date="2021" name="Nat. Commun.">
        <title>Genetic determinants of endophytism in the Arabidopsis root mycobiome.</title>
        <authorList>
            <person name="Mesny F."/>
            <person name="Miyauchi S."/>
            <person name="Thiergart T."/>
            <person name="Pickel B."/>
            <person name="Atanasova L."/>
            <person name="Karlsson M."/>
            <person name="Huettel B."/>
            <person name="Barry K.W."/>
            <person name="Haridas S."/>
            <person name="Chen C."/>
            <person name="Bauer D."/>
            <person name="Andreopoulos W."/>
            <person name="Pangilinan J."/>
            <person name="LaButti K."/>
            <person name="Riley R."/>
            <person name="Lipzen A."/>
            <person name="Clum A."/>
            <person name="Drula E."/>
            <person name="Henrissat B."/>
            <person name="Kohler A."/>
            <person name="Grigoriev I.V."/>
            <person name="Martin F.M."/>
            <person name="Hacquard S."/>
        </authorList>
    </citation>
    <scope>NUCLEOTIDE SEQUENCE</scope>
    <source>
        <strain evidence="3">MPI-CAGE-AT-0147</strain>
    </source>
</reference>
<comment type="caution">
    <text evidence="3">The sequence shown here is derived from an EMBL/GenBank/DDBJ whole genome shotgun (WGS) entry which is preliminary data.</text>
</comment>
<dbReference type="InterPro" id="IPR056884">
    <property type="entry name" value="NPHP3-like_N"/>
</dbReference>
<organism evidence="3 4">
    <name type="scientific">Dactylonectria macrodidyma</name>
    <dbReference type="NCBI Taxonomy" id="307937"/>
    <lineage>
        <taxon>Eukaryota</taxon>
        <taxon>Fungi</taxon>
        <taxon>Dikarya</taxon>
        <taxon>Ascomycota</taxon>
        <taxon>Pezizomycotina</taxon>
        <taxon>Sordariomycetes</taxon>
        <taxon>Hypocreomycetidae</taxon>
        <taxon>Hypocreales</taxon>
        <taxon>Nectriaceae</taxon>
        <taxon>Dactylonectria</taxon>
    </lineage>
</organism>
<protein>
    <recommendedName>
        <fullName evidence="2">Nephrocystin 3-like N-terminal domain-containing protein</fullName>
    </recommendedName>
</protein>
<feature type="non-terminal residue" evidence="3">
    <location>
        <position position="1"/>
    </location>
</feature>
<keyword evidence="4" id="KW-1185">Reference proteome</keyword>
<dbReference type="OrthoDB" id="20872at2759"/>
<accession>A0A9P9FRN8</accession>
<gene>
    <name evidence="3" type="ORF">EDB81DRAFT_609735</name>
</gene>
<evidence type="ECO:0000259" key="2">
    <source>
        <dbReference type="Pfam" id="PF24883"/>
    </source>
</evidence>
<dbReference type="Proteomes" id="UP000738349">
    <property type="component" value="Unassembled WGS sequence"/>
</dbReference>
<dbReference type="PANTHER" id="PTHR10039:SF15">
    <property type="entry name" value="NACHT DOMAIN-CONTAINING PROTEIN"/>
    <property type="match status" value="1"/>
</dbReference>
<sequence length="126" mass="14283">RQNILDWITPFNYGSQQSDYFGKRQAGTGQWLLDSAEYQAWLETKEQTLFCPGIPGAGKTILASILIKNLHERYYGNVNVGVACLYCNFGRQDEQKLNHLLASLLRQLAGHYPALPESVKGLYDHH</sequence>
<evidence type="ECO:0000256" key="1">
    <source>
        <dbReference type="ARBA" id="ARBA00022737"/>
    </source>
</evidence>
<dbReference type="PANTHER" id="PTHR10039">
    <property type="entry name" value="AMELOGENIN"/>
    <property type="match status" value="1"/>
</dbReference>
<proteinExistence type="predicted"/>
<name>A0A9P9FRN8_9HYPO</name>
<keyword evidence="1" id="KW-0677">Repeat</keyword>
<dbReference type="AlphaFoldDB" id="A0A9P9FRN8"/>
<feature type="domain" description="Nephrocystin 3-like N-terminal" evidence="2">
    <location>
        <begin position="27"/>
        <end position="123"/>
    </location>
</feature>
<dbReference type="Pfam" id="PF24883">
    <property type="entry name" value="NPHP3_N"/>
    <property type="match status" value="1"/>
</dbReference>
<feature type="non-terminal residue" evidence="3">
    <location>
        <position position="126"/>
    </location>
</feature>
<evidence type="ECO:0000313" key="4">
    <source>
        <dbReference type="Proteomes" id="UP000738349"/>
    </source>
</evidence>
<dbReference type="EMBL" id="JAGMUV010000001">
    <property type="protein sequence ID" value="KAH7176019.1"/>
    <property type="molecule type" value="Genomic_DNA"/>
</dbReference>
<dbReference type="Gene3D" id="3.40.50.300">
    <property type="entry name" value="P-loop containing nucleotide triphosphate hydrolases"/>
    <property type="match status" value="1"/>
</dbReference>